<evidence type="ECO:0000313" key="2">
    <source>
        <dbReference type="Proteomes" id="UP000017048"/>
    </source>
</evidence>
<name>U5ELK8_NOCAS</name>
<dbReference type="Pfam" id="PF11209">
    <property type="entry name" value="LmeA"/>
    <property type="match status" value="1"/>
</dbReference>
<protein>
    <recommendedName>
        <fullName evidence="3">DUF2993 domain-containing protein</fullName>
    </recommendedName>
</protein>
<evidence type="ECO:0000313" key="1">
    <source>
        <dbReference type="EMBL" id="GAD85994.1"/>
    </source>
</evidence>
<dbReference type="OrthoDB" id="3215846at2"/>
<dbReference type="RefSeq" id="WP_019047231.1">
    <property type="nucleotide sequence ID" value="NZ_BAFO02000032.1"/>
</dbReference>
<evidence type="ECO:0008006" key="3">
    <source>
        <dbReference type="Google" id="ProtNLM"/>
    </source>
</evidence>
<keyword evidence="2" id="KW-1185">Reference proteome</keyword>
<dbReference type="AlphaFoldDB" id="U5ELK8"/>
<dbReference type="EMBL" id="BAFO02000032">
    <property type="protein sequence ID" value="GAD85994.1"/>
    <property type="molecule type" value="Genomic_DNA"/>
</dbReference>
<dbReference type="InterPro" id="IPR021373">
    <property type="entry name" value="DUF2993"/>
</dbReference>
<comment type="caution">
    <text evidence="1">The sequence shown here is derived from an EMBL/GenBank/DDBJ whole genome shotgun (WGS) entry which is preliminary data.</text>
</comment>
<sequence>MRAVLILIVVLVIAVIAGDRVAVVMAQNEIGRRVAAEYDLPHDPEVAIDGFPFLTQAFDGTYAEIDIRVGDWSGQDITVQDLDVTLTDVSAPLSDLMNQRTADIVAATATATAVVPYDAVQRFAPSGVESISHSAEGLRVTGTFPVAGIDVPAVVYVTVAPAETGIEVTPVSVQSAAGGPTVPLAMLRRTLTFVVPLRQLPLGARLTAIDARADGLHVIAAAQDVHFLEHPAG</sequence>
<dbReference type="eggNOG" id="ENOG50335WC">
    <property type="taxonomic scope" value="Bacteria"/>
</dbReference>
<organism evidence="1 2">
    <name type="scientific">Nocardia asteroides NBRC 15531</name>
    <dbReference type="NCBI Taxonomy" id="1110697"/>
    <lineage>
        <taxon>Bacteria</taxon>
        <taxon>Bacillati</taxon>
        <taxon>Actinomycetota</taxon>
        <taxon>Actinomycetes</taxon>
        <taxon>Mycobacteriales</taxon>
        <taxon>Nocardiaceae</taxon>
        <taxon>Nocardia</taxon>
    </lineage>
</organism>
<gene>
    <name evidence="1" type="ORF">NCAST_32_04810</name>
</gene>
<dbReference type="STRING" id="1824.SAMN05444423_102625"/>
<dbReference type="GeneID" id="91517654"/>
<proteinExistence type="predicted"/>
<accession>U5ELK8</accession>
<dbReference type="Proteomes" id="UP000017048">
    <property type="component" value="Unassembled WGS sequence"/>
</dbReference>
<reference evidence="1 2" key="1">
    <citation type="journal article" date="2014" name="BMC Genomics">
        <title>Genome based analysis of type-I polyketide synthase and nonribosomal peptide synthetase gene clusters in seven strains of five representative Nocardia species.</title>
        <authorList>
            <person name="Komaki H."/>
            <person name="Ichikawa N."/>
            <person name="Hosoyama A."/>
            <person name="Takahashi-Nakaguchi A."/>
            <person name="Matsuzawa T."/>
            <person name="Suzuki K."/>
            <person name="Fujita N."/>
            <person name="Gonoi T."/>
        </authorList>
    </citation>
    <scope>NUCLEOTIDE SEQUENCE [LARGE SCALE GENOMIC DNA]</scope>
    <source>
        <strain evidence="1 2">NBRC 15531</strain>
    </source>
</reference>